<evidence type="ECO:0000313" key="3">
    <source>
        <dbReference type="Proteomes" id="UP000000305"/>
    </source>
</evidence>
<feature type="region of interest" description="Disordered" evidence="1">
    <location>
        <begin position="199"/>
        <end position="226"/>
    </location>
</feature>
<evidence type="ECO:0000256" key="1">
    <source>
        <dbReference type="SAM" id="MobiDB-lite"/>
    </source>
</evidence>
<protein>
    <recommendedName>
        <fullName evidence="4">DUF4806 domain-containing protein</fullName>
    </recommendedName>
</protein>
<evidence type="ECO:0008006" key="4">
    <source>
        <dbReference type="Google" id="ProtNLM"/>
    </source>
</evidence>
<feature type="compositionally biased region" description="Low complexity" evidence="1">
    <location>
        <begin position="210"/>
        <end position="224"/>
    </location>
</feature>
<accession>E9I0H7</accession>
<dbReference type="InParanoid" id="E9I0H7"/>
<proteinExistence type="predicted"/>
<keyword evidence="3" id="KW-1185">Reference proteome</keyword>
<dbReference type="PANTHER" id="PTHR34153">
    <property type="entry name" value="SI:CH211-262H13.3-RELATED-RELATED"/>
    <property type="match status" value="1"/>
</dbReference>
<dbReference type="PhylomeDB" id="E9I0H7"/>
<dbReference type="AlphaFoldDB" id="E9I0H7"/>
<dbReference type="EMBL" id="GL733545">
    <property type="protein sequence ID" value="EFX62502.1"/>
    <property type="molecule type" value="Genomic_DNA"/>
</dbReference>
<feature type="region of interest" description="Disordered" evidence="1">
    <location>
        <begin position="117"/>
        <end position="156"/>
    </location>
</feature>
<dbReference type="OMA" id="AFINWNG"/>
<feature type="compositionally biased region" description="Basic residues" evidence="1">
    <location>
        <begin position="129"/>
        <end position="138"/>
    </location>
</feature>
<dbReference type="HOGENOM" id="CLU_567734_0_0_1"/>
<dbReference type="KEGG" id="dpx:DAPPUDRAFT_120168"/>
<sequence length="481" mass="53546">MLMTRGKELISAVAIVLTDFTTSTTTLTSNSNRVQCIFKNWCPVLPNHGIKHCIIPDFWLHDTNFCYYPAKGGDVACAKREQPNSTWLKYKCVYRVVFDTFSQARDKVSRAVHHSDINTASKSEGNRLGRGKRIKRTRAAYSPTPNQESSTEEEMESEFECTGSSVNAMEKSSLTQSTESQVESPGFYSEKYVMENHYEKTSDSGEPIELHTSLSQQSTTASSHPARHVQPLPLYTHLLPLPSHPVTLTQRSTSIPGPPALLNGNSLSQQPTTMSSPAHHVQQVPSFTPLLPVPSQAINRTQQSRSSPSFAMPKTTGNELPFEVKVLSCLSKILGNLDQLKIEVNVLKGKVDNLSTSTQENEPLATVEIPVLPVKTIEDLKLYEELLSKDLEQFFKLVRYVKQIGGSTLSDCVKRAWESVLTLEVRAFINWNGKLRTEGIAFKNASQAALEFETEKALKNCATVLKNKQLGFEMESSESNE</sequence>
<organism evidence="2 3">
    <name type="scientific">Daphnia pulex</name>
    <name type="common">Water flea</name>
    <dbReference type="NCBI Taxonomy" id="6669"/>
    <lineage>
        <taxon>Eukaryota</taxon>
        <taxon>Metazoa</taxon>
        <taxon>Ecdysozoa</taxon>
        <taxon>Arthropoda</taxon>
        <taxon>Crustacea</taxon>
        <taxon>Branchiopoda</taxon>
        <taxon>Diplostraca</taxon>
        <taxon>Cladocera</taxon>
        <taxon>Anomopoda</taxon>
        <taxon>Daphniidae</taxon>
        <taxon>Daphnia</taxon>
    </lineage>
</organism>
<gene>
    <name evidence="2" type="ORF">DAPPUDRAFT_120168</name>
</gene>
<evidence type="ECO:0000313" key="2">
    <source>
        <dbReference type="EMBL" id="EFX62502.1"/>
    </source>
</evidence>
<name>E9I0H7_DAPPU</name>
<dbReference type="Proteomes" id="UP000000305">
    <property type="component" value="Unassembled WGS sequence"/>
</dbReference>
<dbReference type="PANTHER" id="PTHR34153:SF2">
    <property type="entry name" value="SI:CH211-262H13.3-RELATED"/>
    <property type="match status" value="1"/>
</dbReference>
<dbReference type="OrthoDB" id="7554123at2759"/>
<reference evidence="2 3" key="1">
    <citation type="journal article" date="2011" name="Science">
        <title>The ecoresponsive genome of Daphnia pulex.</title>
        <authorList>
            <person name="Colbourne J.K."/>
            <person name="Pfrender M.E."/>
            <person name="Gilbert D."/>
            <person name="Thomas W.K."/>
            <person name="Tucker A."/>
            <person name="Oakley T.H."/>
            <person name="Tokishita S."/>
            <person name="Aerts A."/>
            <person name="Arnold G.J."/>
            <person name="Basu M.K."/>
            <person name="Bauer D.J."/>
            <person name="Caceres C.E."/>
            <person name="Carmel L."/>
            <person name="Casola C."/>
            <person name="Choi J.H."/>
            <person name="Detter J.C."/>
            <person name="Dong Q."/>
            <person name="Dusheyko S."/>
            <person name="Eads B.D."/>
            <person name="Frohlich T."/>
            <person name="Geiler-Samerotte K.A."/>
            <person name="Gerlach D."/>
            <person name="Hatcher P."/>
            <person name="Jogdeo S."/>
            <person name="Krijgsveld J."/>
            <person name="Kriventseva E.V."/>
            <person name="Kultz D."/>
            <person name="Laforsch C."/>
            <person name="Lindquist E."/>
            <person name="Lopez J."/>
            <person name="Manak J.R."/>
            <person name="Muller J."/>
            <person name="Pangilinan J."/>
            <person name="Patwardhan R.P."/>
            <person name="Pitluck S."/>
            <person name="Pritham E.J."/>
            <person name="Rechtsteiner A."/>
            <person name="Rho M."/>
            <person name="Rogozin I.B."/>
            <person name="Sakarya O."/>
            <person name="Salamov A."/>
            <person name="Schaack S."/>
            <person name="Shapiro H."/>
            <person name="Shiga Y."/>
            <person name="Skalitzky C."/>
            <person name="Smith Z."/>
            <person name="Souvorov A."/>
            <person name="Sung W."/>
            <person name="Tang Z."/>
            <person name="Tsuchiya D."/>
            <person name="Tu H."/>
            <person name="Vos H."/>
            <person name="Wang M."/>
            <person name="Wolf Y.I."/>
            <person name="Yamagata H."/>
            <person name="Yamada T."/>
            <person name="Ye Y."/>
            <person name="Shaw J.R."/>
            <person name="Andrews J."/>
            <person name="Crease T.J."/>
            <person name="Tang H."/>
            <person name="Lucas S.M."/>
            <person name="Robertson H.M."/>
            <person name="Bork P."/>
            <person name="Koonin E.V."/>
            <person name="Zdobnov E.M."/>
            <person name="Grigoriev I.V."/>
            <person name="Lynch M."/>
            <person name="Boore J.L."/>
        </authorList>
    </citation>
    <scope>NUCLEOTIDE SEQUENCE [LARGE SCALE GENOMIC DNA]</scope>
</reference>